<evidence type="ECO:0000259" key="5">
    <source>
        <dbReference type="Pfam" id="PF17802"/>
    </source>
</evidence>
<keyword evidence="3 4" id="KW-0732">Signal</keyword>
<keyword evidence="2" id="KW-0964">Secreted</keyword>
<feature type="domain" description="SpaA-like prealbumin fold" evidence="5">
    <location>
        <begin position="536"/>
        <end position="621"/>
    </location>
</feature>
<dbReference type="PANTHER" id="PTHR36108">
    <property type="entry name" value="COLOSSIN-B-RELATED"/>
    <property type="match status" value="1"/>
</dbReference>
<comment type="caution">
    <text evidence="6">The sequence shown here is derived from an EMBL/GenBank/DDBJ whole genome shotgun (WGS) entry which is preliminary data.</text>
</comment>
<feature type="domain" description="SpaA-like prealbumin fold" evidence="5">
    <location>
        <begin position="718"/>
        <end position="800"/>
    </location>
</feature>
<evidence type="ECO:0000256" key="4">
    <source>
        <dbReference type="SAM" id="SignalP"/>
    </source>
</evidence>
<dbReference type="SUPFAM" id="SSF49478">
    <property type="entry name" value="Cna protein B-type domain"/>
    <property type="match status" value="9"/>
</dbReference>
<proteinExistence type="inferred from homology"/>
<dbReference type="RefSeq" id="WP_209557284.1">
    <property type="nucleotide sequence ID" value="NZ_JAEDXU010000004.1"/>
</dbReference>
<dbReference type="Proteomes" id="UP000673375">
    <property type="component" value="Unassembled WGS sequence"/>
</dbReference>
<feature type="domain" description="SpaA-like prealbumin fold" evidence="5">
    <location>
        <begin position="266"/>
        <end position="352"/>
    </location>
</feature>
<dbReference type="Pfam" id="PF17802">
    <property type="entry name" value="SpaA"/>
    <property type="match status" value="9"/>
</dbReference>
<evidence type="ECO:0000256" key="2">
    <source>
        <dbReference type="ARBA" id="ARBA00022525"/>
    </source>
</evidence>
<evidence type="ECO:0000313" key="7">
    <source>
        <dbReference type="Proteomes" id="UP000673375"/>
    </source>
</evidence>
<feature type="domain" description="SpaA-like prealbumin fold" evidence="5">
    <location>
        <begin position="356"/>
        <end position="441"/>
    </location>
</feature>
<accession>A0ABS4CL05</accession>
<dbReference type="PANTHER" id="PTHR36108:SF13">
    <property type="entry name" value="COLOSSIN-B-RELATED"/>
    <property type="match status" value="1"/>
</dbReference>
<feature type="domain" description="SpaA-like prealbumin fold" evidence="5">
    <location>
        <begin position="827"/>
        <end position="897"/>
    </location>
</feature>
<keyword evidence="7" id="KW-1185">Reference proteome</keyword>
<sequence length="1002" mass="105994">MKKGIKRVIYPIAMMIMALVLFSSQGTEAEAAVNVPAGGGWNATGVSETGQEAPVDPAASVLSGVQTTSLSLNSRCFLPVFGGYIEITKYDSTTFKKLAGAQFTIYNSAGKVVEVITSNAFGVAKSSKLSLGTYKVVETKAPAGYELESTPVTVALKACVTVCLKKYNKPACTTGNLNIKKVDENGRPLAGATFDVFNSSGTKVGTVTTNANGVAQLTNLPYGEYTLVETKAPDGYELNTTPIKVTISKTTPNPTVTVVNKKSKGGLEVVKKDEDGNPLAGAEFDVFNASGVKVATVTTGADGKAQLTGLPYGEYTLVETKAPPGYELNTTPIKVTVSAKTPNPSVTVVNKKLKGGLEVDKRDEAGNPLAGAEFDVFDASGTKVATITTGADGKAQLTGLPYGEYTLVETKAPPGYELNATPIKVTISATTPNPSVTVVNKESKGGLEVDKRDEAGNPLAGAEFDVFDASGTKVATITTGADGKAQLTGLPYGEYTLVETKAPDGYELDATPIKVTVSATTPNPSVTVVNKESKGGLEVDKRNEAGNPLAGAEFDVFDASGTKVATITTGADGKAQLTDLPYGEYTLVETKAPDGYELDATPIKVTVSKDTPNPSVTVVNKESRGGLEVIKEDETGKRLEGAIFDVFDASGTKIDTITTNAIGVAQLNNLPYGEYTLVETKAPDGYELDATPIKVTVSKDTPKPSVTVVNKEEEAELGSLKIIKYEKDSDPIVYLSDAVFEVYDKNYSLVGTYTTNQDGVILIDNLEPGTYYVVEKTAPPGYEEDNTFYPIEVKAGEVAEIAHPNVKINDVGALKIVKYARDAFGGTTTTTLPGATFKITYPDGSEVTEVTDENGEINLYNLAAGMYVIEETIAPPGYSLDPVSNVYTVGVTVGQTTIQNVYNRPTGQRFGEGRAVIFVTSTTLDTKGQKFWLIDSDNNVIQAETNNFGQISTYLPVGDYKILHAAASELTMQATELNFDGVEDAAAFQIQKDKLTIVNLKI</sequence>
<feature type="chain" id="PRO_5047093977" evidence="4">
    <location>
        <begin position="30"/>
        <end position="1002"/>
    </location>
</feature>
<dbReference type="EMBL" id="JAEDXU010000004">
    <property type="protein sequence ID" value="MBP1046464.1"/>
    <property type="molecule type" value="Genomic_DNA"/>
</dbReference>
<feature type="domain" description="SpaA-like prealbumin fold" evidence="5">
    <location>
        <begin position="175"/>
        <end position="262"/>
    </location>
</feature>
<protein>
    <submittedName>
        <fullName evidence="6">Carboxypeptidase regulatory-like domain-containing protein</fullName>
    </submittedName>
</protein>
<reference evidence="6 7" key="1">
    <citation type="submission" date="2020-12" db="EMBL/GenBank/DDBJ databases">
        <title>Vagococcus allomyrinae sp. nov. and Enterococcus lavae sp. nov., isolated from the larvae of Allomyrina dichotoma.</title>
        <authorList>
            <person name="Lee S.D."/>
        </authorList>
    </citation>
    <scope>NUCLEOTIDE SEQUENCE [LARGE SCALE GENOMIC DNA]</scope>
    <source>
        <strain evidence="6 7">BWM-S5</strain>
    </source>
</reference>
<feature type="domain" description="SpaA-like prealbumin fold" evidence="5">
    <location>
        <begin position="626"/>
        <end position="711"/>
    </location>
</feature>
<comment type="similarity">
    <text evidence="1">Belongs to the serine-aspartate repeat-containing protein (SDr) family.</text>
</comment>
<feature type="domain" description="SpaA-like prealbumin fold" evidence="5">
    <location>
        <begin position="446"/>
        <end position="531"/>
    </location>
</feature>
<gene>
    <name evidence="6" type="ORF">I6N96_09220</name>
</gene>
<organism evidence="6 7">
    <name type="scientific">Enterococcus larvae</name>
    <dbReference type="NCBI Taxonomy" id="2794352"/>
    <lineage>
        <taxon>Bacteria</taxon>
        <taxon>Bacillati</taxon>
        <taxon>Bacillota</taxon>
        <taxon>Bacilli</taxon>
        <taxon>Lactobacillales</taxon>
        <taxon>Enterococcaceae</taxon>
        <taxon>Enterococcus</taxon>
    </lineage>
</organism>
<dbReference type="InterPro" id="IPR041033">
    <property type="entry name" value="SpaA_PFL_dom_1"/>
</dbReference>
<evidence type="ECO:0000256" key="3">
    <source>
        <dbReference type="ARBA" id="ARBA00022729"/>
    </source>
</evidence>
<evidence type="ECO:0000313" key="6">
    <source>
        <dbReference type="EMBL" id="MBP1046464.1"/>
    </source>
</evidence>
<feature type="domain" description="SpaA-like prealbumin fold" evidence="5">
    <location>
        <begin position="84"/>
        <end position="158"/>
    </location>
</feature>
<feature type="signal peptide" evidence="4">
    <location>
        <begin position="1"/>
        <end position="29"/>
    </location>
</feature>
<name>A0ABS4CL05_9ENTE</name>
<dbReference type="Gene3D" id="2.60.40.10">
    <property type="entry name" value="Immunoglobulins"/>
    <property type="match status" value="9"/>
</dbReference>
<evidence type="ECO:0000256" key="1">
    <source>
        <dbReference type="ARBA" id="ARBA00007257"/>
    </source>
</evidence>
<dbReference type="InterPro" id="IPR013783">
    <property type="entry name" value="Ig-like_fold"/>
</dbReference>